<keyword evidence="4" id="KW-1133">Transmembrane helix</keyword>
<evidence type="ECO:0000256" key="4">
    <source>
        <dbReference type="ARBA" id="ARBA00022989"/>
    </source>
</evidence>
<name>A0A9W7F8F5_9STRA</name>
<evidence type="ECO:0000313" key="9">
    <source>
        <dbReference type="Proteomes" id="UP001165160"/>
    </source>
</evidence>
<dbReference type="Pfam" id="PF04117">
    <property type="entry name" value="Mpv17_PMP22"/>
    <property type="match status" value="1"/>
</dbReference>
<evidence type="ECO:0000256" key="6">
    <source>
        <dbReference type="RuleBase" id="RU363053"/>
    </source>
</evidence>
<proteinExistence type="inferred from homology"/>
<dbReference type="PANTHER" id="PTHR11266">
    <property type="entry name" value="PEROXISOMAL MEMBRANE PROTEIN 2, PXMP2 MPV17"/>
    <property type="match status" value="1"/>
</dbReference>
<dbReference type="GO" id="GO:0016020">
    <property type="term" value="C:membrane"/>
    <property type="evidence" value="ECO:0007669"/>
    <property type="project" value="UniProtKB-SubCell"/>
</dbReference>
<keyword evidence="9" id="KW-1185">Reference proteome</keyword>
<comment type="similarity">
    <text evidence="2 6">Belongs to the peroxisomal membrane protein PXMP2/4 family.</text>
</comment>
<protein>
    <submittedName>
        <fullName evidence="8">Uncharacterized protein</fullName>
    </submittedName>
</protein>
<evidence type="ECO:0000256" key="5">
    <source>
        <dbReference type="ARBA" id="ARBA00023136"/>
    </source>
</evidence>
<evidence type="ECO:0000256" key="1">
    <source>
        <dbReference type="ARBA" id="ARBA00004141"/>
    </source>
</evidence>
<keyword evidence="3" id="KW-0812">Transmembrane</keyword>
<dbReference type="GO" id="GO:0005737">
    <property type="term" value="C:cytoplasm"/>
    <property type="evidence" value="ECO:0007669"/>
    <property type="project" value="TreeGrafter"/>
</dbReference>
<dbReference type="EMBL" id="BRXX01000318">
    <property type="protein sequence ID" value="GMI04594.1"/>
    <property type="molecule type" value="Genomic_DNA"/>
</dbReference>
<feature type="compositionally biased region" description="Low complexity" evidence="7">
    <location>
        <begin position="40"/>
        <end position="49"/>
    </location>
</feature>
<evidence type="ECO:0000256" key="7">
    <source>
        <dbReference type="SAM" id="MobiDB-lite"/>
    </source>
</evidence>
<sequence length="223" mass="23905">MRLLGWYAASMAKRPFTTNVATASTVMLGDDGLAQHFEHQAAQQQRSPSGSGGGGAEEPPPAPIALDAVRVAKMLCWAVAAYVPINYAAFATIQRLLPDPPLPAGGGLRARLTLGTARRVFGKAVLVSSLTMVINPIFFAYSSTVEGCVAAHGTAGGTFWQPDWAAVRATTRRRYEEDLLPVLLTAYKGWVPLNCLNFFFLPPQFRVVTVAVAATVWKITSPS</sequence>
<accession>A0A9W7F8F5</accession>
<dbReference type="InterPro" id="IPR007248">
    <property type="entry name" value="Mpv17_PMP22"/>
</dbReference>
<reference evidence="9" key="1">
    <citation type="journal article" date="2023" name="Commun. Biol.">
        <title>Genome analysis of Parmales, the sister group of diatoms, reveals the evolutionary specialization of diatoms from phago-mixotrophs to photoautotrophs.</title>
        <authorList>
            <person name="Ban H."/>
            <person name="Sato S."/>
            <person name="Yoshikawa S."/>
            <person name="Yamada K."/>
            <person name="Nakamura Y."/>
            <person name="Ichinomiya M."/>
            <person name="Sato N."/>
            <person name="Blanc-Mathieu R."/>
            <person name="Endo H."/>
            <person name="Kuwata A."/>
            <person name="Ogata H."/>
        </authorList>
    </citation>
    <scope>NUCLEOTIDE SEQUENCE [LARGE SCALE GENOMIC DNA]</scope>
    <source>
        <strain evidence="9">NIES 3699</strain>
    </source>
</reference>
<evidence type="ECO:0000256" key="3">
    <source>
        <dbReference type="ARBA" id="ARBA00022692"/>
    </source>
</evidence>
<keyword evidence="5" id="KW-0472">Membrane</keyword>
<gene>
    <name evidence="8" type="ORF">TrVE_jg9912</name>
</gene>
<evidence type="ECO:0000313" key="8">
    <source>
        <dbReference type="EMBL" id="GMI04594.1"/>
    </source>
</evidence>
<evidence type="ECO:0000256" key="2">
    <source>
        <dbReference type="ARBA" id="ARBA00006824"/>
    </source>
</evidence>
<organism evidence="8 9">
    <name type="scientific">Triparma verrucosa</name>
    <dbReference type="NCBI Taxonomy" id="1606542"/>
    <lineage>
        <taxon>Eukaryota</taxon>
        <taxon>Sar</taxon>
        <taxon>Stramenopiles</taxon>
        <taxon>Ochrophyta</taxon>
        <taxon>Bolidophyceae</taxon>
        <taxon>Parmales</taxon>
        <taxon>Triparmaceae</taxon>
        <taxon>Triparma</taxon>
    </lineage>
</organism>
<dbReference type="Proteomes" id="UP001165160">
    <property type="component" value="Unassembled WGS sequence"/>
</dbReference>
<comment type="caution">
    <text evidence="8">The sequence shown here is derived from an EMBL/GenBank/DDBJ whole genome shotgun (WGS) entry which is preliminary data.</text>
</comment>
<feature type="region of interest" description="Disordered" evidence="7">
    <location>
        <begin position="38"/>
        <end position="60"/>
    </location>
</feature>
<comment type="subcellular location">
    <subcellularLocation>
        <location evidence="1">Membrane</location>
        <topology evidence="1">Multi-pass membrane protein</topology>
    </subcellularLocation>
</comment>
<dbReference type="AlphaFoldDB" id="A0A9W7F8F5"/>